<dbReference type="RefSeq" id="WP_260116707.1">
    <property type="nucleotide sequence ID" value="NZ_CP093361.1"/>
</dbReference>
<dbReference type="EMBL" id="CP093361">
    <property type="protein sequence ID" value="UQS86907.1"/>
    <property type="molecule type" value="Genomic_DNA"/>
</dbReference>
<dbReference type="InterPro" id="IPR025935">
    <property type="entry name" value="AbiH"/>
</dbReference>
<organism evidence="1 2">
    <name type="scientific">Nicoliella spurrieriana</name>
    <dbReference type="NCBI Taxonomy" id="2925830"/>
    <lineage>
        <taxon>Bacteria</taxon>
        <taxon>Bacillati</taxon>
        <taxon>Bacillota</taxon>
        <taxon>Bacilli</taxon>
        <taxon>Lactobacillales</taxon>
        <taxon>Lactobacillaceae</taxon>
        <taxon>Nicoliella</taxon>
    </lineage>
</organism>
<evidence type="ECO:0000313" key="1">
    <source>
        <dbReference type="EMBL" id="UQS86907.1"/>
    </source>
</evidence>
<proteinExistence type="predicted"/>
<name>A0A976RS65_9LACO</name>
<accession>A0A976RS65</accession>
<dbReference type="Pfam" id="PF14253">
    <property type="entry name" value="AbiH"/>
    <property type="match status" value="1"/>
</dbReference>
<gene>
    <name evidence="1" type="ORF">MOO44_08600</name>
</gene>
<dbReference type="AlphaFoldDB" id="A0A976RS65"/>
<dbReference type="Proteomes" id="UP000831181">
    <property type="component" value="Chromosome"/>
</dbReference>
<protein>
    <submittedName>
        <fullName evidence="1">Bacteriophage abortive infection AbiH family protein</fullName>
    </submittedName>
</protein>
<reference evidence="1" key="1">
    <citation type="journal article" date="2022" name="Int. J. Syst. Evol. Microbiol.">
        <title>Apilactobacillus apisilvae sp. nov., Nicolia spurrieriana gen. nov. sp. nov., Bombilactobacillus folatiphilus sp. nov. and Bombilactobacillus thymidiniphilus sp. nov., four new lactic acid bacterial isolates from stingless bees Tetragonula carbonaria and Austroplebeia australis.</title>
        <authorList>
            <person name="Oliphant S.A."/>
            <person name="Watson-Haigh N.S."/>
            <person name="Sumby K.M."/>
            <person name="Gardner J."/>
            <person name="Groom S."/>
            <person name="Jiranek V."/>
        </authorList>
    </citation>
    <scope>NUCLEOTIDE SEQUENCE</scope>
    <source>
        <strain evidence="1">SGEP1_A5</strain>
    </source>
</reference>
<dbReference type="KEGG" id="lbe:MOO44_08600"/>
<evidence type="ECO:0000313" key="2">
    <source>
        <dbReference type="Proteomes" id="UP000831181"/>
    </source>
</evidence>
<sequence length="464" mass="54826">MNNRILIIGNGFDLHLGLKSTFSDFVKSFFPYSNKYINDFYLNDYKTLFNDYSPIKINFVIRDTIIKSFSKDTKDNNSLDLDINLIKLLKNVSNDSNFWIFYLLLNKYFFNNSIENWEDIESSIGIFSKSLNDYVCEMDNIIHFIEFFIIGDMDKVSNDKIEDFYRDGEMYISHTQLDKNEFIKYGLLISYICHNSSSFLDILKNKYNEYKENNGKTLNNHEEKQLRKTIFEYLLKELNKFEKSFNSYMNNELLSYNKSNNQTYSKSSKKLLNKLLKGSSNWHVINFNYTDLSFQNNKDGITNIHGVLVPDKQFKDKNNSLIIGIDGDNIDMDSIEYEFTKTFRVITSRRNLNNNFPFIDLVNEVAFYGHSFSSADYSYFRSIFDRYDLEDDKLKIILFYSTYKVNDKTISDEEAAKDILIKASGMINRYANEHRHSFDNFHNHQGDELLKELMLNGKIEMIKI</sequence>
<keyword evidence="2" id="KW-1185">Reference proteome</keyword>